<accession>A0A1M5TH46</accession>
<protein>
    <recommendedName>
        <fullName evidence="4">Zinc-ribbon 15 domain-containing protein</fullName>
    </recommendedName>
</protein>
<evidence type="ECO:0000256" key="1">
    <source>
        <dbReference type="SAM" id="Phobius"/>
    </source>
</evidence>
<keyword evidence="1" id="KW-0812">Transmembrane</keyword>
<dbReference type="Proteomes" id="UP000184112">
    <property type="component" value="Unassembled WGS sequence"/>
</dbReference>
<proteinExistence type="predicted"/>
<evidence type="ECO:0000313" key="2">
    <source>
        <dbReference type="EMBL" id="SHH49981.1"/>
    </source>
</evidence>
<keyword evidence="1" id="KW-0472">Membrane</keyword>
<feature type="transmembrane region" description="Helical" evidence="1">
    <location>
        <begin position="100"/>
        <end position="119"/>
    </location>
</feature>
<evidence type="ECO:0000313" key="3">
    <source>
        <dbReference type="Proteomes" id="UP000184112"/>
    </source>
</evidence>
<organism evidence="2 3">
    <name type="scientific">Flavobacterium johnsoniae</name>
    <name type="common">Cytophaga johnsonae</name>
    <dbReference type="NCBI Taxonomy" id="986"/>
    <lineage>
        <taxon>Bacteria</taxon>
        <taxon>Pseudomonadati</taxon>
        <taxon>Bacteroidota</taxon>
        <taxon>Flavobacteriia</taxon>
        <taxon>Flavobacteriales</taxon>
        <taxon>Flavobacteriaceae</taxon>
        <taxon>Flavobacterium</taxon>
    </lineage>
</organism>
<dbReference type="EMBL" id="FQWH01000011">
    <property type="protein sequence ID" value="SHH49981.1"/>
    <property type="molecule type" value="Genomic_DNA"/>
</dbReference>
<sequence length="248" mass="28687">MVYYYQIKNKPLTQKMLLGKTCPVCNKKDTLQLTLNMKYVSIIVPVFGMGRTTSVHCTECQHIVKSETGPVYAKKSYTKKINNEINNIDTTYKSSIWQLLYPWTGILLFVGLIITGFAATHIKEYKNSKIQEMLDKPQSGDIYKSDWYENGMRFSNGTLVKVLRIKGDTLTIVRSLHIIEGAAIYKKENWEKIPTDRASFSSKEHKIKLSRFLKDLEFEEYSTYTTHFLGRVMGNGDSNYEFDVVERK</sequence>
<dbReference type="AlphaFoldDB" id="A0A1M5TH46"/>
<name>A0A1M5TH46_FLAJO</name>
<reference evidence="2 3" key="1">
    <citation type="submission" date="2016-11" db="EMBL/GenBank/DDBJ databases">
        <authorList>
            <person name="Jaros S."/>
            <person name="Januszkiewicz K."/>
            <person name="Wedrychowicz H."/>
        </authorList>
    </citation>
    <scope>NUCLEOTIDE SEQUENCE [LARGE SCALE GENOMIC DNA]</scope>
    <source>
        <strain evidence="2 3">DSM 6792</strain>
    </source>
</reference>
<evidence type="ECO:0008006" key="4">
    <source>
        <dbReference type="Google" id="ProtNLM"/>
    </source>
</evidence>
<gene>
    <name evidence="2" type="ORF">SAMN05444388_111129</name>
</gene>
<keyword evidence="1" id="KW-1133">Transmembrane helix</keyword>